<feature type="compositionally biased region" description="Low complexity" evidence="4">
    <location>
        <begin position="457"/>
        <end position="468"/>
    </location>
</feature>
<keyword evidence="3" id="KW-0862">Zinc</keyword>
<feature type="compositionally biased region" description="Basic and acidic residues" evidence="4">
    <location>
        <begin position="740"/>
        <end position="753"/>
    </location>
</feature>
<feature type="region of interest" description="Disordered" evidence="4">
    <location>
        <begin position="436"/>
        <end position="510"/>
    </location>
</feature>
<feature type="compositionally biased region" description="Basic residues" evidence="4">
    <location>
        <begin position="493"/>
        <end position="502"/>
    </location>
</feature>
<dbReference type="InterPro" id="IPR013150">
    <property type="entry name" value="TFIIB_cyclin"/>
</dbReference>
<dbReference type="PROSITE" id="PS51134">
    <property type="entry name" value="ZF_TFIIB"/>
    <property type="match status" value="1"/>
</dbReference>
<dbReference type="InterPro" id="IPR013137">
    <property type="entry name" value="Znf_TFIIB"/>
</dbReference>
<dbReference type="GO" id="GO:0017025">
    <property type="term" value="F:TBP-class protein binding"/>
    <property type="evidence" value="ECO:0007669"/>
    <property type="project" value="InterPro"/>
</dbReference>
<evidence type="ECO:0000256" key="1">
    <source>
        <dbReference type="ARBA" id="ARBA00023015"/>
    </source>
</evidence>
<feature type="region of interest" description="Disordered" evidence="4">
    <location>
        <begin position="207"/>
        <end position="251"/>
    </location>
</feature>
<evidence type="ECO:0000313" key="7">
    <source>
        <dbReference type="Proteomes" id="UP000002009"/>
    </source>
</evidence>
<dbReference type="InParanoid" id="C1FI74"/>
<accession>C1FI74</accession>
<feature type="region of interest" description="Disordered" evidence="4">
    <location>
        <begin position="593"/>
        <end position="616"/>
    </location>
</feature>
<feature type="compositionally biased region" description="Low complexity" evidence="4">
    <location>
        <begin position="436"/>
        <end position="448"/>
    </location>
</feature>
<dbReference type="SUPFAM" id="SSF47954">
    <property type="entry name" value="Cyclin-like"/>
    <property type="match status" value="1"/>
</dbReference>
<organism evidence="6 7">
    <name type="scientific">Micromonas commoda (strain RCC299 / NOUM17 / CCMP2709)</name>
    <name type="common">Picoplanktonic green alga</name>
    <dbReference type="NCBI Taxonomy" id="296587"/>
    <lineage>
        <taxon>Eukaryota</taxon>
        <taxon>Viridiplantae</taxon>
        <taxon>Chlorophyta</taxon>
        <taxon>Mamiellophyceae</taxon>
        <taxon>Mamiellales</taxon>
        <taxon>Mamiellaceae</taxon>
        <taxon>Micromonas</taxon>
    </lineage>
</organism>
<gene>
    <name evidence="6" type="ORF">MICPUN_113353</name>
</gene>
<dbReference type="Proteomes" id="UP000002009">
    <property type="component" value="Chromosome 10"/>
</dbReference>
<sequence length="753" mass="77896">MADDMKCPACGKREIKHEEDLGCDICAACGHVINERGLTSQVQWTEDAGAMGTYVHEDRGGQLAAARGALAIGPGGVGAHIAKQFFRDEEATHMENITKSVNFACGQLRLGKDASADAKALVVKACDGRWGEGEWTTMLTGACVYAASRQNALPITVRDVAEACQLDVFALGRVYNRLKFLHELKVPPLDPATFVARAAAAIPQLRDAMGGGDENDARGGDGASRASASAAKAKSSQAKSGQQGDKPVDRGAKLAPVVEDAKRLLAFAERRGLMTGRGPFPMVAAALGVAAAARGIALPPEALAAGARAAVTSTKKSLAALKRELGTFAASCAWFGSPDGSPLDDPNPFQIRSIASSSSRHRAADVDKVLPLALASLADAIDADDGARLDAMPVAFRVADGVRAARLAKIERCKVTGSLDDEDGYGDEEYGDATGAEAEAAADAAPPEEAAPPEAAPPEAAADAGGAPSTSVVVAGPARRRAPKRLGPNRGGLKPRRRRKHAGGFAGIENDEGSRLAIGDAAVGTNASTPPPAAARLLEGTNGASAGGAPLGWTDVLIQQLLLAGVPERLVVEEDGLFPDVSVDQSTGAVKPVRPVRARSSAVKPPPDAGDEMEAAETAAHRVLERWRAESSRDPLLDAEAAAAAAGGDDDGDDDDERATAARILAAREAVEKADADAIAAIPDEDVAGLIRTEEEAAVVKAMAARRLVQFDADDYYKIIGDDDDEDDDGDEDGLVPVVKGERAEAETEDGAR</sequence>
<dbReference type="PANTHER" id="PTHR11618">
    <property type="entry name" value="TRANSCRIPTION INITIATION FACTOR IIB-RELATED"/>
    <property type="match status" value="1"/>
</dbReference>
<dbReference type="InterPro" id="IPR036915">
    <property type="entry name" value="Cyclin-like_sf"/>
</dbReference>
<dbReference type="GeneID" id="8246693"/>
<dbReference type="GO" id="GO:0000126">
    <property type="term" value="C:transcription factor TFIIIB complex"/>
    <property type="evidence" value="ECO:0007669"/>
    <property type="project" value="TreeGrafter"/>
</dbReference>
<dbReference type="OrthoDB" id="511529at2759"/>
<protein>
    <submittedName>
        <fullName evidence="6">Cyclin-like protein</fullName>
    </submittedName>
</protein>
<feature type="compositionally biased region" description="Acidic residues" evidence="4">
    <location>
        <begin position="722"/>
        <end position="734"/>
    </location>
</feature>
<feature type="region of interest" description="Disordered" evidence="4">
    <location>
        <begin position="720"/>
        <end position="753"/>
    </location>
</feature>
<dbReference type="CDD" id="cd00043">
    <property type="entry name" value="CYCLIN_SF"/>
    <property type="match status" value="1"/>
</dbReference>
<evidence type="ECO:0000256" key="3">
    <source>
        <dbReference type="PROSITE-ProRule" id="PRU00469"/>
    </source>
</evidence>
<proteinExistence type="predicted"/>
<keyword evidence="3" id="KW-0863">Zinc-finger</keyword>
<keyword evidence="3" id="KW-0479">Metal-binding</keyword>
<dbReference type="KEGG" id="mis:MICPUN_113353"/>
<dbReference type="GO" id="GO:0005634">
    <property type="term" value="C:nucleus"/>
    <property type="evidence" value="ECO:0007669"/>
    <property type="project" value="TreeGrafter"/>
</dbReference>
<dbReference type="RefSeq" id="XP_002508687.1">
    <property type="nucleotide sequence ID" value="XM_002508641.1"/>
</dbReference>
<dbReference type="InterPro" id="IPR000812">
    <property type="entry name" value="TFIIB"/>
</dbReference>
<dbReference type="Pfam" id="PF00382">
    <property type="entry name" value="TFIIB"/>
    <property type="match status" value="1"/>
</dbReference>
<keyword evidence="7" id="KW-1185">Reference proteome</keyword>
<dbReference type="STRING" id="296587.C1FI74"/>
<dbReference type="OMA" id="EATHMEN"/>
<reference evidence="6 7" key="1">
    <citation type="journal article" date="2009" name="Science">
        <title>Green evolution and dynamic adaptations revealed by genomes of the marine picoeukaryotes Micromonas.</title>
        <authorList>
            <person name="Worden A.Z."/>
            <person name="Lee J.H."/>
            <person name="Mock T."/>
            <person name="Rouze P."/>
            <person name="Simmons M.P."/>
            <person name="Aerts A.L."/>
            <person name="Allen A.E."/>
            <person name="Cuvelier M.L."/>
            <person name="Derelle E."/>
            <person name="Everett M.V."/>
            <person name="Foulon E."/>
            <person name="Grimwood J."/>
            <person name="Gundlach H."/>
            <person name="Henrissat B."/>
            <person name="Napoli C."/>
            <person name="McDonald S.M."/>
            <person name="Parker M.S."/>
            <person name="Rombauts S."/>
            <person name="Salamov A."/>
            <person name="Von Dassow P."/>
            <person name="Badger J.H."/>
            <person name="Coutinho P.M."/>
            <person name="Demir E."/>
            <person name="Dubchak I."/>
            <person name="Gentemann C."/>
            <person name="Eikrem W."/>
            <person name="Gready J.E."/>
            <person name="John U."/>
            <person name="Lanier W."/>
            <person name="Lindquist E.A."/>
            <person name="Lucas S."/>
            <person name="Mayer K.F."/>
            <person name="Moreau H."/>
            <person name="Not F."/>
            <person name="Otillar R."/>
            <person name="Panaud O."/>
            <person name="Pangilinan J."/>
            <person name="Paulsen I."/>
            <person name="Piegu B."/>
            <person name="Poliakov A."/>
            <person name="Robbens S."/>
            <person name="Schmutz J."/>
            <person name="Toulza E."/>
            <person name="Wyss T."/>
            <person name="Zelensky A."/>
            <person name="Zhou K."/>
            <person name="Armbrust E.V."/>
            <person name="Bhattacharya D."/>
            <person name="Goodenough U.W."/>
            <person name="Van de Peer Y."/>
            <person name="Grigoriev I.V."/>
        </authorList>
    </citation>
    <scope>NUCLEOTIDE SEQUENCE [LARGE SCALE GENOMIC DNA]</scope>
    <source>
        <strain evidence="7">RCC299 / NOUM17</strain>
    </source>
</reference>
<evidence type="ECO:0000259" key="5">
    <source>
        <dbReference type="PROSITE" id="PS51134"/>
    </source>
</evidence>
<feature type="compositionally biased region" description="Low complexity" evidence="4">
    <location>
        <begin position="223"/>
        <end position="245"/>
    </location>
</feature>
<feature type="domain" description="TFIIB-type" evidence="5">
    <location>
        <begin position="3"/>
        <end position="34"/>
    </location>
</feature>
<keyword evidence="1" id="KW-0805">Transcription regulation</keyword>
<dbReference type="GO" id="GO:0008270">
    <property type="term" value="F:zinc ion binding"/>
    <property type="evidence" value="ECO:0007669"/>
    <property type="project" value="UniProtKB-KW"/>
</dbReference>
<dbReference type="SUPFAM" id="SSF57783">
    <property type="entry name" value="Zinc beta-ribbon"/>
    <property type="match status" value="1"/>
</dbReference>
<evidence type="ECO:0000313" key="6">
    <source>
        <dbReference type="EMBL" id="ACO69945.1"/>
    </source>
</evidence>
<dbReference type="EMBL" id="CP001576">
    <property type="protein sequence ID" value="ACO69945.1"/>
    <property type="molecule type" value="Genomic_DNA"/>
</dbReference>
<dbReference type="GO" id="GO:0097550">
    <property type="term" value="C:transcription preinitiation complex"/>
    <property type="evidence" value="ECO:0007669"/>
    <property type="project" value="TreeGrafter"/>
</dbReference>
<evidence type="ECO:0000256" key="2">
    <source>
        <dbReference type="ARBA" id="ARBA00023163"/>
    </source>
</evidence>
<evidence type="ECO:0000256" key="4">
    <source>
        <dbReference type="SAM" id="MobiDB-lite"/>
    </source>
</evidence>
<dbReference type="eggNOG" id="KOG1598">
    <property type="taxonomic scope" value="Eukaryota"/>
</dbReference>
<dbReference type="GO" id="GO:0000995">
    <property type="term" value="F:RNA polymerase III general transcription initiation factor activity"/>
    <property type="evidence" value="ECO:0007669"/>
    <property type="project" value="TreeGrafter"/>
</dbReference>
<keyword evidence="2" id="KW-0804">Transcription</keyword>
<name>C1FI74_MICCC</name>
<dbReference type="PANTHER" id="PTHR11618:SF70">
    <property type="entry name" value="PLANT-SPECIFIC TFIIB-RELATED PROTEIN PTF2"/>
    <property type="match status" value="1"/>
</dbReference>
<dbReference type="AlphaFoldDB" id="C1FI74"/>
<dbReference type="GO" id="GO:0001006">
    <property type="term" value="F:RNA polymerase III type 3 promoter sequence-specific DNA binding"/>
    <property type="evidence" value="ECO:0007669"/>
    <property type="project" value="TreeGrafter"/>
</dbReference>
<dbReference type="GO" id="GO:0070897">
    <property type="term" value="P:transcription preinitiation complex assembly"/>
    <property type="evidence" value="ECO:0007669"/>
    <property type="project" value="InterPro"/>
</dbReference>
<dbReference type="Gene3D" id="1.10.472.170">
    <property type="match status" value="1"/>
</dbReference>